<reference evidence="2 3" key="1">
    <citation type="journal article" date="2009" name="PLoS Genet.">
        <title>The genome of Nectria haematococca: contribution of supernumerary chromosomes to gene expansion.</title>
        <authorList>
            <person name="Coleman J.J."/>
            <person name="Rounsley S.D."/>
            <person name="Rodriguez-Carres M."/>
            <person name="Kuo A."/>
            <person name="Wasmann C.C."/>
            <person name="Grimwood J."/>
            <person name="Schmutz J."/>
            <person name="Taga M."/>
            <person name="White G.J."/>
            <person name="Zhou S."/>
            <person name="Schwartz D.C."/>
            <person name="Freitag M."/>
            <person name="Ma L.J."/>
            <person name="Danchin E.G."/>
            <person name="Henrissat B."/>
            <person name="Coutinho P.M."/>
            <person name="Nelson D.R."/>
            <person name="Straney D."/>
            <person name="Napoli C.A."/>
            <person name="Barker B.M."/>
            <person name="Gribskov M."/>
            <person name="Rep M."/>
            <person name="Kroken S."/>
            <person name="Molnar I."/>
            <person name="Rensing C."/>
            <person name="Kennell J.C."/>
            <person name="Zamora J."/>
            <person name="Farman M.L."/>
            <person name="Selker E.U."/>
            <person name="Salamov A."/>
            <person name="Shapiro H."/>
            <person name="Pangilinan J."/>
            <person name="Lindquist E."/>
            <person name="Lamers C."/>
            <person name="Grigoriev I.V."/>
            <person name="Geiser D.M."/>
            <person name="Covert S.F."/>
            <person name="Temporini E."/>
            <person name="Vanetten H.D."/>
        </authorList>
    </citation>
    <scope>NUCLEOTIDE SEQUENCE [LARGE SCALE GENOMIC DNA]</scope>
    <source>
        <strain evidence="3">ATCC MYA-4622 / CBS 123669 / FGSC 9596 / NRRL 45880 / 77-13-4</strain>
    </source>
</reference>
<dbReference type="OrthoDB" id="5062486at2759"/>
<dbReference type="HOGENOM" id="CLU_2004494_0_0_1"/>
<dbReference type="VEuPathDB" id="FungiDB:NECHADRAFT_83056"/>
<feature type="compositionally biased region" description="Low complexity" evidence="1">
    <location>
        <begin position="26"/>
        <end position="38"/>
    </location>
</feature>
<dbReference type="KEGG" id="nhe:NECHADRAFT_83056"/>
<evidence type="ECO:0000313" key="3">
    <source>
        <dbReference type="Proteomes" id="UP000005206"/>
    </source>
</evidence>
<accession>C7ZAY1</accession>
<dbReference type="InParanoid" id="C7ZAY1"/>
<evidence type="ECO:0000256" key="1">
    <source>
        <dbReference type="SAM" id="MobiDB-lite"/>
    </source>
</evidence>
<organism evidence="2 3">
    <name type="scientific">Fusarium vanettenii (strain ATCC MYA-4622 / CBS 123669 / FGSC 9596 / NRRL 45880 / 77-13-4)</name>
    <name type="common">Fusarium solani subsp. pisi</name>
    <dbReference type="NCBI Taxonomy" id="660122"/>
    <lineage>
        <taxon>Eukaryota</taxon>
        <taxon>Fungi</taxon>
        <taxon>Dikarya</taxon>
        <taxon>Ascomycota</taxon>
        <taxon>Pezizomycotina</taxon>
        <taxon>Sordariomycetes</taxon>
        <taxon>Hypocreomycetidae</taxon>
        <taxon>Hypocreales</taxon>
        <taxon>Nectriaceae</taxon>
        <taxon>Fusarium</taxon>
        <taxon>Fusarium solani species complex</taxon>
        <taxon>Fusarium vanettenii</taxon>
    </lineage>
</organism>
<dbReference type="GeneID" id="9670807"/>
<protein>
    <submittedName>
        <fullName evidence="2">Uncharacterized protein</fullName>
    </submittedName>
</protein>
<keyword evidence="3" id="KW-1185">Reference proteome</keyword>
<sequence length="124" mass="13405">MSSNCTRTGSKASRKAAKNTVFGATSHPSSLSGQSSSSVRRSLYSGCVETQSACLEANYEGPSDRSHAIFYQPDQGIQPLVSDVNMGRIEEPRALRAEPELQFGTVISLTIANVIYVIIHQDLK</sequence>
<dbReference type="Proteomes" id="UP000005206">
    <property type="component" value="Chromosome 7"/>
</dbReference>
<dbReference type="AlphaFoldDB" id="C7ZAY1"/>
<proteinExistence type="predicted"/>
<dbReference type="RefSeq" id="XP_003044515.1">
    <property type="nucleotide sequence ID" value="XM_003044469.1"/>
</dbReference>
<gene>
    <name evidence="2" type="ORF">NECHADRAFT_83056</name>
</gene>
<feature type="region of interest" description="Disordered" evidence="1">
    <location>
        <begin position="1"/>
        <end position="38"/>
    </location>
</feature>
<dbReference type="EMBL" id="GG698914">
    <property type="protein sequence ID" value="EEU38802.1"/>
    <property type="molecule type" value="Genomic_DNA"/>
</dbReference>
<feature type="compositionally biased region" description="Polar residues" evidence="1">
    <location>
        <begin position="1"/>
        <end position="11"/>
    </location>
</feature>
<name>C7ZAY1_FUSV7</name>
<evidence type="ECO:0000313" key="2">
    <source>
        <dbReference type="EMBL" id="EEU38802.1"/>
    </source>
</evidence>